<evidence type="ECO:0000256" key="2">
    <source>
        <dbReference type="ARBA" id="ARBA00022723"/>
    </source>
</evidence>
<dbReference type="InterPro" id="IPR024607">
    <property type="entry name" value="Sulfatase_CS"/>
</dbReference>
<dbReference type="AlphaFoldDB" id="A0A382P4C3"/>
<protein>
    <recommendedName>
        <fullName evidence="5">Sulfatase N-terminal domain-containing protein</fullName>
    </recommendedName>
</protein>
<dbReference type="PANTHER" id="PTHR42693:SF53">
    <property type="entry name" value="ENDO-4-O-SULFATASE"/>
    <property type="match status" value="1"/>
</dbReference>
<dbReference type="PANTHER" id="PTHR42693">
    <property type="entry name" value="ARYLSULFATASE FAMILY MEMBER"/>
    <property type="match status" value="1"/>
</dbReference>
<evidence type="ECO:0000259" key="5">
    <source>
        <dbReference type="Pfam" id="PF00884"/>
    </source>
</evidence>
<dbReference type="InterPro" id="IPR017850">
    <property type="entry name" value="Alkaline_phosphatase_core_sf"/>
</dbReference>
<feature type="domain" description="Sulfatase N-terminal" evidence="5">
    <location>
        <begin position="3"/>
        <end position="289"/>
    </location>
</feature>
<keyword evidence="3" id="KW-0378">Hydrolase</keyword>
<organism evidence="6">
    <name type="scientific">marine metagenome</name>
    <dbReference type="NCBI Taxonomy" id="408172"/>
    <lineage>
        <taxon>unclassified sequences</taxon>
        <taxon>metagenomes</taxon>
        <taxon>ecological metagenomes</taxon>
    </lineage>
</organism>
<keyword evidence="4" id="KW-0106">Calcium</keyword>
<comment type="similarity">
    <text evidence="1">Belongs to the sulfatase family.</text>
</comment>
<dbReference type="InterPro" id="IPR000917">
    <property type="entry name" value="Sulfatase_N"/>
</dbReference>
<evidence type="ECO:0000256" key="4">
    <source>
        <dbReference type="ARBA" id="ARBA00022837"/>
    </source>
</evidence>
<dbReference type="GO" id="GO:0004065">
    <property type="term" value="F:arylsulfatase activity"/>
    <property type="evidence" value="ECO:0007669"/>
    <property type="project" value="TreeGrafter"/>
</dbReference>
<reference evidence="6" key="1">
    <citation type="submission" date="2018-05" db="EMBL/GenBank/DDBJ databases">
        <authorList>
            <person name="Lanie J.A."/>
            <person name="Ng W.-L."/>
            <person name="Kazmierczak K.M."/>
            <person name="Andrzejewski T.M."/>
            <person name="Davidsen T.M."/>
            <person name="Wayne K.J."/>
            <person name="Tettelin H."/>
            <person name="Glass J.I."/>
            <person name="Rusch D."/>
            <person name="Podicherti R."/>
            <person name="Tsui H.-C.T."/>
            <person name="Winkler M.E."/>
        </authorList>
    </citation>
    <scope>NUCLEOTIDE SEQUENCE</scope>
</reference>
<evidence type="ECO:0000256" key="3">
    <source>
        <dbReference type="ARBA" id="ARBA00022801"/>
    </source>
</evidence>
<gene>
    <name evidence="6" type="ORF">METZ01_LOCUS320564</name>
</gene>
<dbReference type="Gene3D" id="3.40.720.10">
    <property type="entry name" value="Alkaline Phosphatase, subunit A"/>
    <property type="match status" value="1"/>
</dbReference>
<accession>A0A382P4C3</accession>
<proteinExistence type="inferred from homology"/>
<dbReference type="EMBL" id="UINC01104512">
    <property type="protein sequence ID" value="SVC67710.1"/>
    <property type="molecule type" value="Genomic_DNA"/>
</dbReference>
<dbReference type="SUPFAM" id="SSF53649">
    <property type="entry name" value="Alkaline phosphatase-like"/>
    <property type="match status" value="1"/>
</dbReference>
<dbReference type="GO" id="GO:0046872">
    <property type="term" value="F:metal ion binding"/>
    <property type="evidence" value="ECO:0007669"/>
    <property type="project" value="UniProtKB-KW"/>
</dbReference>
<feature type="non-terminal residue" evidence="6">
    <location>
        <position position="301"/>
    </location>
</feature>
<evidence type="ECO:0000256" key="1">
    <source>
        <dbReference type="ARBA" id="ARBA00008779"/>
    </source>
</evidence>
<dbReference type="InterPro" id="IPR050738">
    <property type="entry name" value="Sulfatase"/>
</dbReference>
<dbReference type="Pfam" id="PF00884">
    <property type="entry name" value="Sulfatase"/>
    <property type="match status" value="1"/>
</dbReference>
<sequence length="301" mass="34030">MGHAGDPNVQTPWMDRLASEGVSFDRAYANCPICTPSRGTIFTGRHAHAGAVQGFFDVFKPTAPSIATELRKQGYRTAYFGKWHCGIVRNQVPPSVEEDDTGRFSGGSRNRTPEAHRAGFEDWFGFENLNQHFNSSIYEGDNIDPTPLEGYETDALTDRAIDYLRNYDSDEPLFLVLSVTPPHFPLIVPERWERFDLHGLEVRDNFIGGDDMRKHLATYYAMIENLDWNIGRLMETLGGVKGFEDVLTVYFSDHGDYMGSHGRFNTKEHCHEESVRIPAIFHRPGHIPARGVIDDGMFSLV</sequence>
<dbReference type="PROSITE" id="PS00523">
    <property type="entry name" value="SULFATASE_1"/>
    <property type="match status" value="1"/>
</dbReference>
<name>A0A382P4C3_9ZZZZ</name>
<evidence type="ECO:0000313" key="6">
    <source>
        <dbReference type="EMBL" id="SVC67710.1"/>
    </source>
</evidence>
<keyword evidence="2" id="KW-0479">Metal-binding</keyword>